<dbReference type="PRINTS" id="PR01250">
    <property type="entry name" value="RIBOSOMALL34"/>
</dbReference>
<accession>A0A075AY54</accession>
<dbReference type="Proteomes" id="UP000281549">
    <property type="component" value="Unassembled WGS sequence"/>
</dbReference>
<evidence type="ECO:0000256" key="1">
    <source>
        <dbReference type="ARBA" id="ARBA00009875"/>
    </source>
</evidence>
<dbReference type="STRING" id="988480.A0A075AY54"/>
<dbReference type="PANTHER" id="PTHR10759">
    <property type="entry name" value="60S RIBOSOMAL PROTEIN L34"/>
    <property type="match status" value="1"/>
</dbReference>
<dbReference type="Gene3D" id="6.20.340.10">
    <property type="match status" value="1"/>
</dbReference>
<comment type="similarity">
    <text evidence="1">Belongs to the eukaryotic ribosomal protein eL34 family.</text>
</comment>
<dbReference type="OrthoDB" id="277449at2759"/>
<dbReference type="AlphaFoldDB" id="A0A075AY54"/>
<dbReference type="Proteomes" id="UP000030755">
    <property type="component" value="Unassembled WGS sequence"/>
</dbReference>
<sequence length="112" mass="12911">MVQRLHYRRRLSYNTKSNKVRVIKTPGGSLRYLHIKKRAGAPKCGECRQQLHGIPCLRPREYATISKSKKNVTRAYGGNCCARCTRQRIVRAFLVEEQKIVKKVSKAKALKK</sequence>
<reference evidence="5" key="3">
    <citation type="submission" date="2018-08" db="EMBL/GenBank/DDBJ databases">
        <title>Leveraging single-cell genomics to expand the Fungal Tree of Life.</title>
        <authorList>
            <consortium name="DOE Joint Genome Institute"/>
            <person name="Ahrendt S.R."/>
            <person name="Quandt C.A."/>
            <person name="Ciobanu D."/>
            <person name="Clum A."/>
            <person name="Salamov A."/>
            <person name="Andreopoulos B."/>
            <person name="Cheng J.-F."/>
            <person name="Woyke T."/>
            <person name="Pelin A."/>
            <person name="Henrissat B."/>
            <person name="Reynolds N."/>
            <person name="Benny G.L."/>
            <person name="Smith M.E."/>
            <person name="James T.Y."/>
            <person name="Grigoriev I.V."/>
        </authorList>
    </citation>
    <scope>NUCLEOTIDE SEQUENCE</scope>
    <source>
        <strain evidence="5">CSF55</strain>
    </source>
</reference>
<organism evidence="4 6">
    <name type="scientific">Rozella allomycis (strain CSF55)</name>
    <dbReference type="NCBI Taxonomy" id="988480"/>
    <lineage>
        <taxon>Eukaryota</taxon>
        <taxon>Fungi</taxon>
        <taxon>Fungi incertae sedis</taxon>
        <taxon>Cryptomycota</taxon>
        <taxon>Cryptomycota incertae sedis</taxon>
        <taxon>Rozella</taxon>
    </lineage>
</organism>
<evidence type="ECO:0000313" key="7">
    <source>
        <dbReference type="Proteomes" id="UP000281549"/>
    </source>
</evidence>
<dbReference type="GO" id="GO:0005840">
    <property type="term" value="C:ribosome"/>
    <property type="evidence" value="ECO:0007669"/>
    <property type="project" value="UniProtKB-KW"/>
</dbReference>
<dbReference type="InterPro" id="IPR018065">
    <property type="entry name" value="Ribosomal_eL34_CS"/>
</dbReference>
<name>A0A075AY54_ROZAC</name>
<dbReference type="GO" id="GO:0003735">
    <property type="term" value="F:structural constituent of ribosome"/>
    <property type="evidence" value="ECO:0007669"/>
    <property type="project" value="InterPro"/>
</dbReference>
<dbReference type="GO" id="GO:0006412">
    <property type="term" value="P:translation"/>
    <property type="evidence" value="ECO:0007669"/>
    <property type="project" value="InterPro"/>
</dbReference>
<evidence type="ECO:0000313" key="4">
    <source>
        <dbReference type="EMBL" id="EPZ35250.1"/>
    </source>
</evidence>
<proteinExistence type="inferred from homology"/>
<dbReference type="Pfam" id="PF01199">
    <property type="entry name" value="Ribosomal_L34e"/>
    <property type="match status" value="1"/>
</dbReference>
<dbReference type="EMBL" id="KE560848">
    <property type="protein sequence ID" value="EPZ35250.1"/>
    <property type="molecule type" value="Genomic_DNA"/>
</dbReference>
<dbReference type="HOGENOM" id="CLU_118652_1_1_1"/>
<keyword evidence="3" id="KW-0687">Ribonucleoprotein</keyword>
<dbReference type="InterPro" id="IPR008195">
    <property type="entry name" value="Ribosomal_eL34"/>
</dbReference>
<dbReference type="PROSITE" id="PS01145">
    <property type="entry name" value="RIBOSOMAL_L34E"/>
    <property type="match status" value="1"/>
</dbReference>
<evidence type="ECO:0000313" key="6">
    <source>
        <dbReference type="Proteomes" id="UP000030755"/>
    </source>
</evidence>
<dbReference type="GO" id="GO:1990904">
    <property type="term" value="C:ribonucleoprotein complex"/>
    <property type="evidence" value="ECO:0007669"/>
    <property type="project" value="UniProtKB-KW"/>
</dbReference>
<keyword evidence="2 4" id="KW-0689">Ribosomal protein</keyword>
<dbReference type="Gene3D" id="6.20.370.70">
    <property type="match status" value="1"/>
</dbReference>
<keyword evidence="6" id="KW-1185">Reference proteome</keyword>
<dbReference type="InterPro" id="IPR038562">
    <property type="entry name" value="Ribosomal_eL34_C_sf"/>
</dbReference>
<evidence type="ECO:0000313" key="5">
    <source>
        <dbReference type="EMBL" id="RKP18941.1"/>
    </source>
</evidence>
<reference evidence="7" key="2">
    <citation type="journal article" date="2018" name="Nat. Microbiol.">
        <title>Leveraging single-cell genomics to expand the fungal tree of life.</title>
        <authorList>
            <person name="Ahrendt S.R."/>
            <person name="Quandt C.A."/>
            <person name="Ciobanu D."/>
            <person name="Clum A."/>
            <person name="Salamov A."/>
            <person name="Andreopoulos B."/>
            <person name="Cheng J.F."/>
            <person name="Woyke T."/>
            <person name="Pelin A."/>
            <person name="Henrissat B."/>
            <person name="Reynolds N.K."/>
            <person name="Benny G.L."/>
            <person name="Smith M.E."/>
            <person name="James T.Y."/>
            <person name="Grigoriev I.V."/>
        </authorList>
    </citation>
    <scope>NUCLEOTIDE SEQUENCE [LARGE SCALE GENOMIC DNA]</scope>
    <source>
        <strain evidence="7">CSF55</strain>
    </source>
</reference>
<dbReference type="OMA" id="RCHKCVR"/>
<evidence type="ECO:0000256" key="2">
    <source>
        <dbReference type="ARBA" id="ARBA00022980"/>
    </source>
</evidence>
<evidence type="ECO:0000256" key="3">
    <source>
        <dbReference type="ARBA" id="ARBA00023274"/>
    </source>
</evidence>
<gene>
    <name evidence="4" type="ORF">O9G_000646</name>
    <name evidence="5" type="ORF">ROZALSC1DRAFT_29399</name>
</gene>
<dbReference type="EMBL" id="ML005330">
    <property type="protein sequence ID" value="RKP18941.1"/>
    <property type="molecule type" value="Genomic_DNA"/>
</dbReference>
<protein>
    <submittedName>
        <fullName evidence="4 5">60S ribosomal protein L34</fullName>
    </submittedName>
</protein>
<reference evidence="4 6" key="1">
    <citation type="journal article" date="2013" name="Curr. Biol.">
        <title>Shared signatures of parasitism and phylogenomics unite Cryptomycota and microsporidia.</title>
        <authorList>
            <person name="James T.Y."/>
            <person name="Pelin A."/>
            <person name="Bonen L."/>
            <person name="Ahrendt S."/>
            <person name="Sain D."/>
            <person name="Corradi N."/>
            <person name="Stajich J.E."/>
        </authorList>
    </citation>
    <scope>NUCLEOTIDE SEQUENCE [LARGE SCALE GENOMIC DNA]</scope>
    <source>
        <strain evidence="4 6">CSF55</strain>
        <strain evidence="4 6">CSF55</strain>
    </source>
</reference>